<dbReference type="HAMAP" id="MF_02065">
    <property type="entry name" value="MltG"/>
    <property type="match status" value="1"/>
</dbReference>
<dbReference type="GO" id="GO:0005886">
    <property type="term" value="C:plasma membrane"/>
    <property type="evidence" value="ECO:0007669"/>
    <property type="project" value="UniProtKB-SubCell"/>
</dbReference>
<dbReference type="Proteomes" id="UP000636793">
    <property type="component" value="Unassembled WGS sequence"/>
</dbReference>
<comment type="catalytic activity">
    <reaction evidence="7">
        <text>a peptidoglycan chain = a peptidoglycan chain with N-acetyl-1,6-anhydromuramyl-[peptide] at the reducing end + a peptidoglycan chain with N-acetylglucosamine at the non-reducing end.</text>
        <dbReference type="EC" id="4.2.2.29"/>
    </reaction>
</comment>
<protein>
    <recommendedName>
        <fullName evidence="7">Endolytic murein transglycosylase</fullName>
        <ecNumber evidence="7">4.2.2.29</ecNumber>
    </recommendedName>
    <alternativeName>
        <fullName evidence="7">Peptidoglycan lytic transglycosylase</fullName>
    </alternativeName>
    <alternativeName>
        <fullName evidence="7">Peptidoglycan polymerization terminase</fullName>
    </alternativeName>
</protein>
<dbReference type="EC" id="4.2.2.29" evidence="7"/>
<feature type="site" description="Important for catalytic activity" evidence="7">
    <location>
        <position position="332"/>
    </location>
</feature>
<evidence type="ECO:0000256" key="2">
    <source>
        <dbReference type="ARBA" id="ARBA00022692"/>
    </source>
</evidence>
<dbReference type="PANTHER" id="PTHR30518:SF2">
    <property type="entry name" value="ENDOLYTIC MUREIN TRANSGLYCOSYLASE"/>
    <property type="match status" value="1"/>
</dbReference>
<organism evidence="9 10">
    <name type="scientific">Flexivirga endophytica</name>
    <dbReference type="NCBI Taxonomy" id="1849103"/>
    <lineage>
        <taxon>Bacteria</taxon>
        <taxon>Bacillati</taxon>
        <taxon>Actinomycetota</taxon>
        <taxon>Actinomycetes</taxon>
        <taxon>Micrococcales</taxon>
        <taxon>Dermacoccaceae</taxon>
        <taxon>Flexivirga</taxon>
    </lineage>
</organism>
<dbReference type="Pfam" id="PF02618">
    <property type="entry name" value="YceG"/>
    <property type="match status" value="1"/>
</dbReference>
<dbReference type="GO" id="GO:0008932">
    <property type="term" value="F:lytic endotransglycosylase activity"/>
    <property type="evidence" value="ECO:0007669"/>
    <property type="project" value="UniProtKB-UniRule"/>
</dbReference>
<proteinExistence type="inferred from homology"/>
<dbReference type="AlphaFoldDB" id="A0A916WU62"/>
<evidence type="ECO:0000313" key="9">
    <source>
        <dbReference type="EMBL" id="GGB32917.1"/>
    </source>
</evidence>
<keyword evidence="10" id="KW-1185">Reference proteome</keyword>
<keyword evidence="5 7" id="KW-0456">Lyase</keyword>
<dbReference type="Gene3D" id="3.30.1490.480">
    <property type="entry name" value="Endolytic murein transglycosylase"/>
    <property type="match status" value="1"/>
</dbReference>
<dbReference type="CDD" id="cd08010">
    <property type="entry name" value="MltG_like"/>
    <property type="match status" value="1"/>
</dbReference>
<keyword evidence="2 7" id="KW-0812">Transmembrane</keyword>
<evidence type="ECO:0000313" key="10">
    <source>
        <dbReference type="Proteomes" id="UP000636793"/>
    </source>
</evidence>
<comment type="caution">
    <text evidence="9">The sequence shown here is derived from an EMBL/GenBank/DDBJ whole genome shotgun (WGS) entry which is preliminary data.</text>
</comment>
<reference evidence="9" key="2">
    <citation type="submission" date="2020-09" db="EMBL/GenBank/DDBJ databases">
        <authorList>
            <person name="Sun Q."/>
            <person name="Zhou Y."/>
        </authorList>
    </citation>
    <scope>NUCLEOTIDE SEQUENCE</scope>
    <source>
        <strain evidence="9">CGMCC 1.15085</strain>
    </source>
</reference>
<dbReference type="GO" id="GO:0071555">
    <property type="term" value="P:cell wall organization"/>
    <property type="evidence" value="ECO:0007669"/>
    <property type="project" value="UniProtKB-KW"/>
</dbReference>
<gene>
    <name evidence="7" type="primary">mltG</name>
    <name evidence="9" type="ORF">GCM10011492_24400</name>
</gene>
<evidence type="ECO:0000256" key="8">
    <source>
        <dbReference type="SAM" id="MobiDB-lite"/>
    </source>
</evidence>
<dbReference type="InterPro" id="IPR003770">
    <property type="entry name" value="MLTG-like"/>
</dbReference>
<evidence type="ECO:0000256" key="1">
    <source>
        <dbReference type="ARBA" id="ARBA00022475"/>
    </source>
</evidence>
<comment type="function">
    <text evidence="7">Functions as a peptidoglycan terminase that cleaves nascent peptidoglycan strands endolytically to terminate their elongation.</text>
</comment>
<accession>A0A916WU62</accession>
<feature type="compositionally biased region" description="Low complexity" evidence="8">
    <location>
        <begin position="27"/>
        <end position="37"/>
    </location>
</feature>
<reference evidence="9" key="1">
    <citation type="journal article" date="2014" name="Int. J. Syst. Evol. Microbiol.">
        <title>Complete genome sequence of Corynebacterium casei LMG S-19264T (=DSM 44701T), isolated from a smear-ripened cheese.</title>
        <authorList>
            <consortium name="US DOE Joint Genome Institute (JGI-PGF)"/>
            <person name="Walter F."/>
            <person name="Albersmeier A."/>
            <person name="Kalinowski J."/>
            <person name="Ruckert C."/>
        </authorList>
    </citation>
    <scope>NUCLEOTIDE SEQUENCE</scope>
    <source>
        <strain evidence="9">CGMCC 1.15085</strain>
    </source>
</reference>
<keyword evidence="4 7" id="KW-0472">Membrane</keyword>
<comment type="subcellular location">
    <subcellularLocation>
        <location evidence="7">Cell membrane</location>
        <topology evidence="7">Single-pass membrane protein</topology>
    </subcellularLocation>
</comment>
<dbReference type="GO" id="GO:0009252">
    <property type="term" value="P:peptidoglycan biosynthetic process"/>
    <property type="evidence" value="ECO:0007669"/>
    <property type="project" value="UniProtKB-UniRule"/>
</dbReference>
<evidence type="ECO:0000256" key="3">
    <source>
        <dbReference type="ARBA" id="ARBA00022989"/>
    </source>
</evidence>
<comment type="similarity">
    <text evidence="7">Belongs to the transglycosylase MltG family.</text>
</comment>
<keyword evidence="6 7" id="KW-0961">Cell wall biogenesis/degradation</keyword>
<evidence type="ECO:0000256" key="7">
    <source>
        <dbReference type="HAMAP-Rule" id="MF_02065"/>
    </source>
</evidence>
<evidence type="ECO:0000256" key="6">
    <source>
        <dbReference type="ARBA" id="ARBA00023316"/>
    </source>
</evidence>
<keyword evidence="3 7" id="KW-1133">Transmembrane helix</keyword>
<name>A0A916WU62_9MICO</name>
<keyword evidence="1 7" id="KW-1003">Cell membrane</keyword>
<evidence type="ECO:0000256" key="4">
    <source>
        <dbReference type="ARBA" id="ARBA00023136"/>
    </source>
</evidence>
<dbReference type="RefSeq" id="WP_188837323.1">
    <property type="nucleotide sequence ID" value="NZ_BMHI01000004.1"/>
</dbReference>
<feature type="compositionally biased region" description="Basic and acidic residues" evidence="8">
    <location>
        <begin position="17"/>
        <end position="26"/>
    </location>
</feature>
<dbReference type="NCBIfam" id="TIGR00247">
    <property type="entry name" value="endolytic transglycosylase MltG"/>
    <property type="match status" value="1"/>
</dbReference>
<dbReference type="PANTHER" id="PTHR30518">
    <property type="entry name" value="ENDOLYTIC MUREIN TRANSGLYCOSYLASE"/>
    <property type="match status" value="1"/>
</dbReference>
<sequence>MNTPPDGPSGHAPGPRTRREARDAARRAAATADTRATGRQRRPASRPAPPPPTVADDDETREFVAASVDGPRADGEQEWTGIHDWLSEDDAEGRHGHHISYEEQQRHRRRRAGRSCLLLVVLMLLVVGGAGYAASRVGRISLPGMEEGSPDYAGKGSGSVTIVVKEGDSGTAIAQSLLKAGVVKSTGAFVQAAGASRDFGRIQPGSYTLHQKMSARAALAMMLDPSSFKSTGITIPEGLWAGQIFTLLSKRTGVPVADYQKVSAASIGLPAAAKGNVEGYLFPSTYNFGKDATAQQQLRAMVTEWHKKVESLHIPQDKLHDVMVKASLVEAESRLAADGPKVARVIENRVEQGMPLQLDSTIHYAEKKRGTITTTDEERAKKGPYNSYLNTGLPPTPINSPGLAAIKSALNPAKGGWLYFVTVDPETGETLFADTYPEQQKNEQVFHAWCKKHSGKC</sequence>
<feature type="transmembrane region" description="Helical" evidence="7">
    <location>
        <begin position="116"/>
        <end position="134"/>
    </location>
</feature>
<evidence type="ECO:0000256" key="5">
    <source>
        <dbReference type="ARBA" id="ARBA00023239"/>
    </source>
</evidence>
<feature type="region of interest" description="Disordered" evidence="8">
    <location>
        <begin position="1"/>
        <end position="60"/>
    </location>
</feature>
<dbReference type="EMBL" id="BMHI01000004">
    <property type="protein sequence ID" value="GGB32917.1"/>
    <property type="molecule type" value="Genomic_DNA"/>
</dbReference>